<keyword evidence="4" id="KW-0028">Amino-acid biosynthesis</keyword>
<dbReference type="PANTHER" id="PTHR23418">
    <property type="entry name" value="ACIREDUCTONE DIOXYGENASE"/>
    <property type="match status" value="1"/>
</dbReference>
<proteinExistence type="predicted"/>
<evidence type="ECO:0000256" key="5">
    <source>
        <dbReference type="ARBA" id="ARBA00022723"/>
    </source>
</evidence>
<evidence type="ECO:0000313" key="11">
    <source>
        <dbReference type="EMBL" id="KAJ8976133.1"/>
    </source>
</evidence>
<keyword evidence="9" id="KW-0486">Methionine biosynthesis</keyword>
<gene>
    <name evidence="11" type="ORF">NQ317_018748</name>
</gene>
<keyword evidence="7" id="KW-0560">Oxidoreductase</keyword>
<sequence>MVRAWFMDDDETNPKNEHQRIPPKFVTLEELYKTSGVEYFQVNPENYIADSTLKELVEERGNNIQQVVEKHFHSDDQFRLVLEGCGYFDIRDKYDEWIRVEVLPGDLLVIPAGCYHRFMVDNRDVYKGLRILKDPVYQANFRPACDEMKVRKEYVKKLYNGAFDGPKEEIVLV</sequence>
<keyword evidence="6" id="KW-0223">Dioxygenase</keyword>
<dbReference type="CDD" id="cd02232">
    <property type="entry name" value="cupin_ARD"/>
    <property type="match status" value="1"/>
</dbReference>
<keyword evidence="12" id="KW-1185">Reference proteome</keyword>
<evidence type="ECO:0000256" key="9">
    <source>
        <dbReference type="ARBA" id="ARBA00023167"/>
    </source>
</evidence>
<evidence type="ECO:0000256" key="10">
    <source>
        <dbReference type="ARBA" id="ARBA00039005"/>
    </source>
</evidence>
<comment type="caution">
    <text evidence="11">The sequence shown here is derived from an EMBL/GenBank/DDBJ whole genome shotgun (WGS) entry which is preliminary data.</text>
</comment>
<dbReference type="SUPFAM" id="SSF51182">
    <property type="entry name" value="RmlC-like cupins"/>
    <property type="match status" value="1"/>
</dbReference>
<dbReference type="Proteomes" id="UP001162164">
    <property type="component" value="Unassembled WGS sequence"/>
</dbReference>
<organism evidence="11 12">
    <name type="scientific">Molorchus minor</name>
    <dbReference type="NCBI Taxonomy" id="1323400"/>
    <lineage>
        <taxon>Eukaryota</taxon>
        <taxon>Metazoa</taxon>
        <taxon>Ecdysozoa</taxon>
        <taxon>Arthropoda</taxon>
        <taxon>Hexapoda</taxon>
        <taxon>Insecta</taxon>
        <taxon>Pterygota</taxon>
        <taxon>Neoptera</taxon>
        <taxon>Endopterygota</taxon>
        <taxon>Coleoptera</taxon>
        <taxon>Polyphaga</taxon>
        <taxon>Cucujiformia</taxon>
        <taxon>Chrysomeloidea</taxon>
        <taxon>Cerambycidae</taxon>
        <taxon>Lamiinae</taxon>
        <taxon>Monochamini</taxon>
        <taxon>Molorchus</taxon>
    </lineage>
</organism>
<reference evidence="11" key="1">
    <citation type="journal article" date="2023" name="Insect Mol. Biol.">
        <title>Genome sequencing provides insights into the evolution of gene families encoding plant cell wall-degrading enzymes in longhorned beetles.</title>
        <authorList>
            <person name="Shin N.R."/>
            <person name="Okamura Y."/>
            <person name="Kirsch R."/>
            <person name="Pauchet Y."/>
        </authorList>
    </citation>
    <scope>NUCLEOTIDE SEQUENCE</scope>
    <source>
        <strain evidence="11">MMC_N1</strain>
    </source>
</reference>
<comment type="catalytic activity">
    <reaction evidence="1">
        <text>1,2-dihydroxy-5-(methylsulfanyl)pent-1-en-3-one + O2 = 4-methylsulfanyl-2-oxobutanoate + formate + 2 H(+)</text>
        <dbReference type="Rhea" id="RHEA:24504"/>
        <dbReference type="ChEBI" id="CHEBI:15378"/>
        <dbReference type="ChEBI" id="CHEBI:15379"/>
        <dbReference type="ChEBI" id="CHEBI:15740"/>
        <dbReference type="ChEBI" id="CHEBI:16723"/>
        <dbReference type="ChEBI" id="CHEBI:49252"/>
        <dbReference type="EC" id="1.13.11.54"/>
    </reaction>
</comment>
<evidence type="ECO:0000256" key="8">
    <source>
        <dbReference type="ARBA" id="ARBA00023004"/>
    </source>
</evidence>
<dbReference type="Pfam" id="PF03079">
    <property type="entry name" value="ARD"/>
    <property type="match status" value="1"/>
</dbReference>
<comment type="cofactor">
    <cofactor evidence="2">
        <name>Fe(2+)</name>
        <dbReference type="ChEBI" id="CHEBI:29033"/>
    </cofactor>
</comment>
<evidence type="ECO:0000256" key="7">
    <source>
        <dbReference type="ARBA" id="ARBA00023002"/>
    </source>
</evidence>
<dbReference type="EMBL" id="JAPWTJ010000722">
    <property type="protein sequence ID" value="KAJ8976133.1"/>
    <property type="molecule type" value="Genomic_DNA"/>
</dbReference>
<evidence type="ECO:0000256" key="6">
    <source>
        <dbReference type="ARBA" id="ARBA00022964"/>
    </source>
</evidence>
<evidence type="ECO:0000256" key="2">
    <source>
        <dbReference type="ARBA" id="ARBA00001954"/>
    </source>
</evidence>
<accession>A0ABQ9JES8</accession>
<evidence type="ECO:0000256" key="4">
    <source>
        <dbReference type="ARBA" id="ARBA00022605"/>
    </source>
</evidence>
<evidence type="ECO:0000256" key="1">
    <source>
        <dbReference type="ARBA" id="ARBA00000428"/>
    </source>
</evidence>
<dbReference type="Gene3D" id="2.60.120.10">
    <property type="entry name" value="Jelly Rolls"/>
    <property type="match status" value="2"/>
</dbReference>
<dbReference type="EC" id="1.13.11.54" evidence="10"/>
<keyword evidence="3" id="KW-0533">Nickel</keyword>
<dbReference type="InterPro" id="IPR011051">
    <property type="entry name" value="RmlC_Cupin_sf"/>
</dbReference>
<evidence type="ECO:0000256" key="3">
    <source>
        <dbReference type="ARBA" id="ARBA00022596"/>
    </source>
</evidence>
<keyword evidence="5" id="KW-0479">Metal-binding</keyword>
<keyword evidence="8" id="KW-0408">Iron</keyword>
<name>A0ABQ9JES8_9CUCU</name>
<protein>
    <recommendedName>
        <fullName evidence="10">acireductone dioxygenase (Fe(2+)-requiring)</fullName>
        <ecNumber evidence="10">1.13.11.54</ecNumber>
    </recommendedName>
</protein>
<dbReference type="InterPro" id="IPR014710">
    <property type="entry name" value="RmlC-like_jellyroll"/>
</dbReference>
<dbReference type="PANTHER" id="PTHR23418:SF0">
    <property type="entry name" value="ACIREDUCTONE DIOXYGENASE"/>
    <property type="match status" value="1"/>
</dbReference>
<evidence type="ECO:0000313" key="12">
    <source>
        <dbReference type="Proteomes" id="UP001162164"/>
    </source>
</evidence>
<dbReference type="InterPro" id="IPR004313">
    <property type="entry name" value="ARD"/>
</dbReference>